<dbReference type="InterPro" id="IPR036390">
    <property type="entry name" value="WH_DNA-bd_sf"/>
</dbReference>
<dbReference type="OrthoDB" id="3171994at2"/>
<dbReference type="Gene3D" id="1.10.10.10">
    <property type="entry name" value="Winged helix-like DNA-binding domain superfamily/Winged helix DNA-binding domain"/>
    <property type="match status" value="1"/>
</dbReference>
<comment type="caution">
    <text evidence="3">The sequence shown here is derived from an EMBL/GenBank/DDBJ whole genome shotgun (WGS) entry which is preliminary data.</text>
</comment>
<dbReference type="InterPro" id="IPR026881">
    <property type="entry name" value="WYL_dom"/>
</dbReference>
<evidence type="ECO:0000259" key="2">
    <source>
        <dbReference type="Pfam" id="PF13280"/>
    </source>
</evidence>
<dbReference type="PROSITE" id="PS52050">
    <property type="entry name" value="WYL"/>
    <property type="match status" value="1"/>
</dbReference>
<evidence type="ECO:0000259" key="1">
    <source>
        <dbReference type="Pfam" id="PF08279"/>
    </source>
</evidence>
<dbReference type="PANTHER" id="PTHR34580">
    <property type="match status" value="1"/>
</dbReference>
<feature type="domain" description="Helix-turn-helix type 11" evidence="1">
    <location>
        <begin position="19"/>
        <end position="62"/>
    </location>
</feature>
<dbReference type="EMBL" id="QJVC01000005">
    <property type="protein sequence ID" value="PYI38805.1"/>
    <property type="molecule type" value="Genomic_DNA"/>
</dbReference>
<dbReference type="Pfam" id="PF08279">
    <property type="entry name" value="HTH_11"/>
    <property type="match status" value="1"/>
</dbReference>
<evidence type="ECO:0000313" key="4">
    <source>
        <dbReference type="Proteomes" id="UP000247980"/>
    </source>
</evidence>
<gene>
    <name evidence="3" type="ORF">CVS30_08195</name>
</gene>
<dbReference type="InterPro" id="IPR051534">
    <property type="entry name" value="CBASS_pafABC_assoc_protein"/>
</dbReference>
<protein>
    <submittedName>
        <fullName evidence="3">Transcriptional regulator</fullName>
    </submittedName>
</protein>
<accession>A0A2V5IQH8</accession>
<feature type="domain" description="WYL" evidence="2">
    <location>
        <begin position="139"/>
        <end position="201"/>
    </location>
</feature>
<proteinExistence type="predicted"/>
<dbReference type="Proteomes" id="UP000247980">
    <property type="component" value="Unassembled WGS sequence"/>
</dbReference>
<dbReference type="SUPFAM" id="SSF46785">
    <property type="entry name" value="Winged helix' DNA-binding domain"/>
    <property type="match status" value="1"/>
</dbReference>
<dbReference type="RefSeq" id="WP_110484844.1">
    <property type="nucleotide sequence ID" value="NZ_QJVC01000005.1"/>
</dbReference>
<dbReference type="InterPro" id="IPR036388">
    <property type="entry name" value="WH-like_DNA-bd_sf"/>
</dbReference>
<dbReference type="AlphaFoldDB" id="A0A2V5IQH8"/>
<dbReference type="PANTHER" id="PTHR34580:SF1">
    <property type="entry name" value="PROTEIN PAFC"/>
    <property type="match status" value="1"/>
</dbReference>
<name>A0A2V5IQH8_9MICC</name>
<organism evidence="3 4">
    <name type="scientific">Arthrobacter psychrolactophilus</name>
    <dbReference type="NCBI Taxonomy" id="92442"/>
    <lineage>
        <taxon>Bacteria</taxon>
        <taxon>Bacillati</taxon>
        <taxon>Actinomycetota</taxon>
        <taxon>Actinomycetes</taxon>
        <taxon>Micrococcales</taxon>
        <taxon>Micrococcaceae</taxon>
        <taxon>Arthrobacter</taxon>
    </lineage>
</organism>
<dbReference type="Pfam" id="PF13280">
    <property type="entry name" value="WYL"/>
    <property type="match status" value="1"/>
</dbReference>
<sequence length="232" mass="25597">MNRTDRLYALVEELRVIAPRPRSGRWLADRFEVSLRTIERDINALQQAGTPVWAEAGRTGGYCLDPSRTLPPINFTAPEAVAMAIALENMAGSPFEQAAQTALRKLLAAMQGSDAAAARELASRVHLLGPATALPPVPALIADALSARRVLRIDYQDRVGATTTREIEPLAYVGTPTNWFLVGWCRLREDIRAFRTDRITSSVMTAETPEPRTLRAEDLTIPYGDIRALKTF</sequence>
<keyword evidence="4" id="KW-1185">Reference proteome</keyword>
<dbReference type="InterPro" id="IPR013196">
    <property type="entry name" value="HTH_11"/>
</dbReference>
<reference evidence="3 4" key="1">
    <citation type="submission" date="2018-05" db="EMBL/GenBank/DDBJ databases">
        <title>Genetic diversity of glacier-inhabiting Cryobacterium bacteria in China and description of Cryobacterium mengkeensis sp. nov. and Arthrobacter glacialis sp. nov.</title>
        <authorList>
            <person name="Liu Q."/>
            <person name="Xin Y.-H."/>
        </authorList>
    </citation>
    <scope>NUCLEOTIDE SEQUENCE [LARGE SCALE GENOMIC DNA]</scope>
    <source>
        <strain evidence="3 4">B7</strain>
    </source>
</reference>
<evidence type="ECO:0000313" key="3">
    <source>
        <dbReference type="EMBL" id="PYI38805.1"/>
    </source>
</evidence>